<accession>A0ABT8J5Z2</accession>
<evidence type="ECO:0008006" key="3">
    <source>
        <dbReference type="Google" id="ProtNLM"/>
    </source>
</evidence>
<proteinExistence type="predicted"/>
<evidence type="ECO:0000313" key="2">
    <source>
        <dbReference type="Proteomes" id="UP001174205"/>
    </source>
</evidence>
<dbReference type="Proteomes" id="UP001174205">
    <property type="component" value="Unassembled WGS sequence"/>
</dbReference>
<dbReference type="InterPro" id="IPR046557">
    <property type="entry name" value="DUF6711"/>
</dbReference>
<dbReference type="RefSeq" id="WP_301244035.1">
    <property type="nucleotide sequence ID" value="NZ_JAROCD010000001.1"/>
</dbReference>
<keyword evidence="2" id="KW-1185">Reference proteome</keyword>
<dbReference type="Pfam" id="PF20458">
    <property type="entry name" value="DUF6711"/>
    <property type="match status" value="1"/>
</dbReference>
<dbReference type="EMBL" id="JAROCD010000001">
    <property type="protein sequence ID" value="MDN4600046.1"/>
    <property type="molecule type" value="Genomic_DNA"/>
</dbReference>
<protein>
    <recommendedName>
        <fullName evidence="3">Prophage protein</fullName>
    </recommendedName>
</protein>
<name>A0ABT8J5Z2_9BACL</name>
<gene>
    <name evidence="1" type="ORF">P5G61_02310</name>
</gene>
<sequence length="119" mass="13376">MEIKINGQAIAAYPSSYQVTVLDLDDANSSVRTANGTLNRDRIAVKRQIDMTWGMLTWAEMSSILQSMSNVFFDCTFPDPMTGKHETKRMYVGNRPAPFSVMSGGVMYWNGLKLTLTER</sequence>
<reference evidence="1" key="1">
    <citation type="submission" date="2023-03" db="EMBL/GenBank/DDBJ databases">
        <title>MT1 and MT2 Draft Genomes of Novel Species.</title>
        <authorList>
            <person name="Venkateswaran K."/>
        </authorList>
    </citation>
    <scope>NUCLEOTIDE SEQUENCE</scope>
    <source>
        <strain evidence="1">F6_3S_P_1C</strain>
    </source>
</reference>
<evidence type="ECO:0000313" key="1">
    <source>
        <dbReference type="EMBL" id="MDN4600046.1"/>
    </source>
</evidence>
<organism evidence="1 2">
    <name type="scientific">Paenibacillus vandeheii</name>
    <dbReference type="NCBI Taxonomy" id="3035917"/>
    <lineage>
        <taxon>Bacteria</taxon>
        <taxon>Bacillati</taxon>
        <taxon>Bacillota</taxon>
        <taxon>Bacilli</taxon>
        <taxon>Bacillales</taxon>
        <taxon>Paenibacillaceae</taxon>
        <taxon>Paenibacillus</taxon>
    </lineage>
</organism>
<comment type="caution">
    <text evidence="1">The sequence shown here is derived from an EMBL/GenBank/DDBJ whole genome shotgun (WGS) entry which is preliminary data.</text>
</comment>